<feature type="active site" description="Charge relay system" evidence="4">
    <location>
        <position position="473"/>
    </location>
</feature>
<dbReference type="Proteomes" id="UP000598971">
    <property type="component" value="Unassembled WGS sequence"/>
</dbReference>
<dbReference type="GO" id="GO:0016020">
    <property type="term" value="C:membrane"/>
    <property type="evidence" value="ECO:0007669"/>
    <property type="project" value="TreeGrafter"/>
</dbReference>
<feature type="domain" description="Peptidase S8/S53" evidence="6">
    <location>
        <begin position="245"/>
        <end position="534"/>
    </location>
</feature>
<keyword evidence="2 4" id="KW-0378">Hydrolase</keyword>
<dbReference type="InterPro" id="IPR015500">
    <property type="entry name" value="Peptidase_S8_subtilisin-rel"/>
</dbReference>
<sequence>MKKLILHLFMLLLFIPAIAQKKEQVFYYYKGQKVYYPVSYDRLVVGIKSGHTFNELKNTVAALISVPADSLEEGFGGKQILVKLGINKVKDITPIVTKLKQNTNLLYSRPVFKSQDGKYNSYSDEFIVNLKASTSIAMLQSLMTKYNVTVLKKYPFLDDMYILTAGAKNNYDGLAMANFFYETGLFDYAEPNKCIYNALLTAPNDPLYNLQWAHKNTGSAEQYNGTPDVDMKVQEAWTLTMGSPDIKIGVIDEGVDLTHPDLQANLLQGFNGATMTSNPGDGAPTSSYNGHGTACAGIIAARANNGIGVAGVAPNCKIIPAVIFGGDYGYYLGDAAVAASFDYVRLQGADVISNSWGGGSPSSSIDDAIHRAVTLGRGGKGCMVLCSSGNYNSAVSYPANNPEVISVGGISMCGQRKSPSSCDGEDWGANYGIGLDVVAPCVKIATTDIQGTGGYNNAAGTAGDYYNIFNGTSSACPNAAGVAALILSANSSLTVAEATQLLELSCTKLPNYTYEASNDINEQNGTWNNETGFGNVNAFAAVQSALNPDCSLPVQIQATDLQYCNKDIVLSVFFPIAEATYQWRRGGVVIGSGNTLTVNTGGSYDVVKIKGGCTVASSIINITNNVTVTASADANTFCNSGGTVLTASALVKATANYCSPTYSSGTRLGDFISLVSIAGTTLNNATGASIAPFYTLYPQSGATTASLSGNTSYTMSVTGGTYNVCYIRGWIDYNQDGVFDASESIGISGNVGASASGSIVFTLPANIYNGETRLRLRSSDTNPGPGIETPCGATNSGWGEAEDYLITITGGVSPLTYSWTETPTGTTLESNNTAVVTASNINQTTTYTVTATTGQGCVSTSSDTVTINPLITWYPDVDGDGYGDANTLVQACTAPNGYVSVGGDCNDLNASIQPGAPEVCDGIDNNCDGQVDEGFPDITYYRDADGDGYGNPLVTTTAKCATPAGYVTNSTDCDDQNASVHPGAP</sequence>
<feature type="active site" description="Charge relay system" evidence="4">
    <location>
        <position position="252"/>
    </location>
</feature>
<dbReference type="Pfam" id="PF20009">
    <property type="entry name" value="GEVED"/>
    <property type="match status" value="1"/>
</dbReference>
<evidence type="ECO:0000256" key="5">
    <source>
        <dbReference type="SAM" id="SignalP"/>
    </source>
</evidence>
<dbReference type="Pfam" id="PF11617">
    <property type="entry name" value="Cu-binding_MopE"/>
    <property type="match status" value="2"/>
</dbReference>
<dbReference type="PROSITE" id="PS00138">
    <property type="entry name" value="SUBTILASE_SER"/>
    <property type="match status" value="1"/>
</dbReference>
<dbReference type="PROSITE" id="PS00137">
    <property type="entry name" value="SUBTILASE_HIS"/>
    <property type="match status" value="1"/>
</dbReference>
<gene>
    <name evidence="8" type="ORF">GD597_21480</name>
</gene>
<dbReference type="GO" id="GO:0016485">
    <property type="term" value="P:protein processing"/>
    <property type="evidence" value="ECO:0007669"/>
    <property type="project" value="TreeGrafter"/>
</dbReference>
<feature type="chain" id="PRO_5035264971" evidence="5">
    <location>
        <begin position="20"/>
        <end position="985"/>
    </location>
</feature>
<dbReference type="InterPro" id="IPR036852">
    <property type="entry name" value="Peptidase_S8/S53_dom_sf"/>
</dbReference>
<dbReference type="GO" id="GO:0004252">
    <property type="term" value="F:serine-type endopeptidase activity"/>
    <property type="evidence" value="ECO:0007669"/>
    <property type="project" value="UniProtKB-UniRule"/>
</dbReference>
<evidence type="ECO:0000313" key="8">
    <source>
        <dbReference type="EMBL" id="NNV58045.1"/>
    </source>
</evidence>
<feature type="signal peptide" evidence="5">
    <location>
        <begin position="1"/>
        <end position="19"/>
    </location>
</feature>
<evidence type="ECO:0000256" key="4">
    <source>
        <dbReference type="PROSITE-ProRule" id="PRU01240"/>
    </source>
</evidence>
<organism evidence="8 9">
    <name type="scientific">Limnovirga soli</name>
    <dbReference type="NCBI Taxonomy" id="2656915"/>
    <lineage>
        <taxon>Bacteria</taxon>
        <taxon>Pseudomonadati</taxon>
        <taxon>Bacteroidota</taxon>
        <taxon>Chitinophagia</taxon>
        <taxon>Chitinophagales</taxon>
        <taxon>Chitinophagaceae</taxon>
        <taxon>Limnovirga</taxon>
    </lineage>
</organism>
<keyword evidence="9" id="KW-1185">Reference proteome</keyword>
<feature type="non-terminal residue" evidence="8">
    <location>
        <position position="985"/>
    </location>
</feature>
<feature type="domain" description="GEVED" evidence="7">
    <location>
        <begin position="726"/>
        <end position="807"/>
    </location>
</feature>
<dbReference type="PANTHER" id="PTHR42884:SF14">
    <property type="entry name" value="NEUROENDOCRINE CONVERTASE 1"/>
    <property type="match status" value="1"/>
</dbReference>
<dbReference type="InterPro" id="IPR045474">
    <property type="entry name" value="GEVED"/>
</dbReference>
<evidence type="ECO:0000256" key="2">
    <source>
        <dbReference type="ARBA" id="ARBA00022801"/>
    </source>
</evidence>
<dbReference type="SUPFAM" id="SSF52743">
    <property type="entry name" value="Subtilisin-like"/>
    <property type="match status" value="1"/>
</dbReference>
<dbReference type="Pfam" id="PF00082">
    <property type="entry name" value="Peptidase_S8"/>
    <property type="match status" value="1"/>
</dbReference>
<feature type="active site" description="Charge relay system" evidence="4">
    <location>
        <position position="291"/>
    </location>
</feature>
<evidence type="ECO:0000313" key="9">
    <source>
        <dbReference type="Proteomes" id="UP000598971"/>
    </source>
</evidence>
<dbReference type="InterPro" id="IPR021655">
    <property type="entry name" value="Put_metal-bd"/>
</dbReference>
<dbReference type="PROSITE" id="PS51892">
    <property type="entry name" value="SUBTILASE"/>
    <property type="match status" value="1"/>
</dbReference>
<evidence type="ECO:0000259" key="7">
    <source>
        <dbReference type="Pfam" id="PF20009"/>
    </source>
</evidence>
<protein>
    <submittedName>
        <fullName evidence="8">S8 family serine peptidase</fullName>
    </submittedName>
</protein>
<dbReference type="InterPro" id="IPR000209">
    <property type="entry name" value="Peptidase_S8/S53_dom"/>
</dbReference>
<keyword evidence="3 4" id="KW-0720">Serine protease</keyword>
<accession>A0A8J8FI59</accession>
<dbReference type="InterPro" id="IPR023828">
    <property type="entry name" value="Peptidase_S8_Ser-AS"/>
</dbReference>
<keyword evidence="1 4" id="KW-0645">Protease</keyword>
<dbReference type="InterPro" id="IPR022398">
    <property type="entry name" value="Peptidase_S8_His-AS"/>
</dbReference>
<name>A0A8J8FI59_9BACT</name>
<dbReference type="Gene3D" id="3.40.50.200">
    <property type="entry name" value="Peptidase S8/S53 domain"/>
    <property type="match status" value="1"/>
</dbReference>
<dbReference type="EMBL" id="WHPF01000029">
    <property type="protein sequence ID" value="NNV58045.1"/>
    <property type="molecule type" value="Genomic_DNA"/>
</dbReference>
<evidence type="ECO:0000256" key="1">
    <source>
        <dbReference type="ARBA" id="ARBA00022670"/>
    </source>
</evidence>
<dbReference type="AlphaFoldDB" id="A0A8J8FI59"/>
<dbReference type="RefSeq" id="WP_171610000.1">
    <property type="nucleotide sequence ID" value="NZ_WHPF01000029.1"/>
</dbReference>
<comment type="caution">
    <text evidence="8">The sequence shown here is derived from an EMBL/GenBank/DDBJ whole genome shotgun (WGS) entry which is preliminary data.</text>
</comment>
<evidence type="ECO:0000259" key="6">
    <source>
        <dbReference type="Pfam" id="PF00082"/>
    </source>
</evidence>
<reference evidence="8" key="1">
    <citation type="submission" date="2019-10" db="EMBL/GenBank/DDBJ databases">
        <title>Draft genome sequence of Panacibacter sp. KCS-6.</title>
        <authorList>
            <person name="Yim K.J."/>
        </authorList>
    </citation>
    <scope>NUCLEOTIDE SEQUENCE</scope>
    <source>
        <strain evidence="8">KCS-6</strain>
    </source>
</reference>
<keyword evidence="5" id="KW-0732">Signal</keyword>
<evidence type="ECO:0000256" key="3">
    <source>
        <dbReference type="ARBA" id="ARBA00022825"/>
    </source>
</evidence>
<dbReference type="PRINTS" id="PR00723">
    <property type="entry name" value="SUBTILISIN"/>
</dbReference>
<dbReference type="PANTHER" id="PTHR42884">
    <property type="entry name" value="PROPROTEIN CONVERTASE SUBTILISIN/KEXIN-RELATED"/>
    <property type="match status" value="1"/>
</dbReference>
<proteinExistence type="inferred from homology"/>
<comment type="similarity">
    <text evidence="4">Belongs to the peptidase S8 family.</text>
</comment>